<comment type="caution">
    <text evidence="1">The sequence shown here is derived from an EMBL/GenBank/DDBJ whole genome shotgun (WGS) entry which is preliminary data.</text>
</comment>
<protein>
    <submittedName>
        <fullName evidence="1">Uncharacterized protein</fullName>
    </submittedName>
</protein>
<sequence length="122" mass="13347">MTTQVRPHPLLKVQLVIKVVCFSLCQIMPWRAEAILPILGKYRIRPNRCVAAYQSASRPALKRFTDAHVARHVLAASTDSADDEGLFSIGTVPDRPGRARAGQKTKSPAALHAAGLFKAYPD</sequence>
<organism evidence="1 2">
    <name type="scientific">Massilia rubra</name>
    <dbReference type="NCBI Taxonomy" id="2607910"/>
    <lineage>
        <taxon>Bacteria</taxon>
        <taxon>Pseudomonadati</taxon>
        <taxon>Pseudomonadota</taxon>
        <taxon>Betaproteobacteria</taxon>
        <taxon>Burkholderiales</taxon>
        <taxon>Oxalobacteraceae</taxon>
        <taxon>Telluria group</taxon>
        <taxon>Massilia</taxon>
    </lineage>
</organism>
<name>A0ABX0LXZ2_9BURK</name>
<keyword evidence="2" id="KW-1185">Reference proteome</keyword>
<evidence type="ECO:0000313" key="1">
    <source>
        <dbReference type="EMBL" id="NHZ37200.1"/>
    </source>
</evidence>
<dbReference type="EMBL" id="VUYU01000026">
    <property type="protein sequence ID" value="NHZ37200.1"/>
    <property type="molecule type" value="Genomic_DNA"/>
</dbReference>
<evidence type="ECO:0000313" key="2">
    <source>
        <dbReference type="Proteomes" id="UP000785613"/>
    </source>
</evidence>
<dbReference type="RefSeq" id="WP_167229965.1">
    <property type="nucleotide sequence ID" value="NZ_VUYU01000026.1"/>
</dbReference>
<gene>
    <name evidence="1" type="ORF">F0185_26910</name>
</gene>
<accession>A0ABX0LXZ2</accession>
<dbReference type="Proteomes" id="UP000785613">
    <property type="component" value="Unassembled WGS sequence"/>
</dbReference>
<proteinExistence type="predicted"/>
<reference evidence="1 2" key="1">
    <citation type="submission" date="2019-09" db="EMBL/GenBank/DDBJ databases">
        <title>Taxonomy of Antarctic Massilia spp.: description of Massilia rubra sp. nov., Massilia aquatica sp. nov., Massilia mucilaginosa sp. nov., Massilia frigida sp. nov. isolated from streams, lakes and regoliths.</title>
        <authorList>
            <person name="Holochova P."/>
            <person name="Sedlacek I."/>
            <person name="Kralova S."/>
            <person name="Maslanova I."/>
            <person name="Busse H.-J."/>
            <person name="Stankova E."/>
            <person name="Vrbovska V."/>
            <person name="Kovarovic V."/>
            <person name="Bartak M."/>
            <person name="Svec P."/>
            <person name="Pantucek R."/>
        </authorList>
    </citation>
    <scope>NUCLEOTIDE SEQUENCE [LARGE SCALE GENOMIC DNA]</scope>
    <source>
        <strain evidence="1 2">CCM 8692</strain>
    </source>
</reference>